<dbReference type="AlphaFoldDB" id="A0A6I4IWY8"/>
<keyword evidence="1" id="KW-0812">Transmembrane</keyword>
<keyword evidence="1" id="KW-0472">Membrane</keyword>
<evidence type="ECO:0000259" key="2">
    <source>
        <dbReference type="Pfam" id="PF07589"/>
    </source>
</evidence>
<dbReference type="EMBL" id="WQMS01000001">
    <property type="protein sequence ID" value="MVO76604.1"/>
    <property type="molecule type" value="Genomic_DNA"/>
</dbReference>
<dbReference type="InterPro" id="IPR013424">
    <property type="entry name" value="Ice-binding_C"/>
</dbReference>
<keyword evidence="4" id="KW-1185">Reference proteome</keyword>
<dbReference type="Pfam" id="PF07589">
    <property type="entry name" value="PEP-CTERM"/>
    <property type="match status" value="1"/>
</dbReference>
<dbReference type="NCBIfam" id="TIGR02595">
    <property type="entry name" value="PEP_CTERM"/>
    <property type="match status" value="1"/>
</dbReference>
<accession>A0A6I4IWY8</accession>
<sequence length="62" mass="6602">MSDIFFTPFGPDYHGGISVAGLGAVAVPEPATWAMMLTGFGAAGLAMRRRRLRPERHEANAA</sequence>
<evidence type="ECO:0000313" key="4">
    <source>
        <dbReference type="Proteomes" id="UP000441389"/>
    </source>
</evidence>
<evidence type="ECO:0000256" key="1">
    <source>
        <dbReference type="SAM" id="Phobius"/>
    </source>
</evidence>
<feature type="domain" description="Ice-binding protein C-terminal" evidence="2">
    <location>
        <begin position="26"/>
        <end position="50"/>
    </location>
</feature>
<dbReference type="NCBIfam" id="NF035944">
    <property type="entry name" value="PEPxxWA-CTERM"/>
    <property type="match status" value="1"/>
</dbReference>
<comment type="caution">
    <text evidence="3">The sequence shown here is derived from an EMBL/GenBank/DDBJ whole genome shotgun (WGS) entry which is preliminary data.</text>
</comment>
<gene>
    <name evidence="3" type="ORF">GON01_01435</name>
</gene>
<reference evidence="3 4" key="1">
    <citation type="submission" date="2019-12" db="EMBL/GenBank/DDBJ databases">
        <authorList>
            <person name="Huq M.A."/>
        </authorList>
    </citation>
    <scope>NUCLEOTIDE SEQUENCE [LARGE SCALE GENOMIC DNA]</scope>
    <source>
        <strain evidence="3 4">MAH-20</strain>
    </source>
</reference>
<feature type="transmembrane region" description="Helical" evidence="1">
    <location>
        <begin position="31"/>
        <end position="47"/>
    </location>
</feature>
<organism evidence="3 4">
    <name type="scientific">Sphingomonas horti</name>
    <dbReference type="NCBI Taxonomy" id="2682842"/>
    <lineage>
        <taxon>Bacteria</taxon>
        <taxon>Pseudomonadati</taxon>
        <taxon>Pseudomonadota</taxon>
        <taxon>Alphaproteobacteria</taxon>
        <taxon>Sphingomonadales</taxon>
        <taxon>Sphingomonadaceae</taxon>
        <taxon>Sphingomonas</taxon>
    </lineage>
</organism>
<protein>
    <submittedName>
        <fullName evidence="3">PEPxxWA-CTERM sorting domain-containing protein</fullName>
    </submittedName>
</protein>
<name>A0A6I4IWY8_9SPHN</name>
<proteinExistence type="predicted"/>
<evidence type="ECO:0000313" key="3">
    <source>
        <dbReference type="EMBL" id="MVO76604.1"/>
    </source>
</evidence>
<dbReference type="Proteomes" id="UP000441389">
    <property type="component" value="Unassembled WGS sequence"/>
</dbReference>
<keyword evidence="1" id="KW-1133">Transmembrane helix</keyword>